<dbReference type="GO" id="GO:0005634">
    <property type="term" value="C:nucleus"/>
    <property type="evidence" value="ECO:0007669"/>
    <property type="project" value="TreeGrafter"/>
</dbReference>
<dbReference type="InterPro" id="IPR002677">
    <property type="entry name" value="Ribosomal_bL32"/>
</dbReference>
<feature type="repeat" description="WD" evidence="6">
    <location>
        <begin position="171"/>
        <end position="205"/>
    </location>
</feature>
<dbReference type="InterPro" id="IPR036322">
    <property type="entry name" value="WD40_repeat_dom_sf"/>
</dbReference>
<comment type="caution">
    <text evidence="7">The sequence shown here is derived from an EMBL/GenBank/DDBJ whole genome shotgun (WGS) entry which is preliminary data.</text>
</comment>
<protein>
    <submittedName>
        <fullName evidence="7">Uncharacterized protein</fullName>
    </submittedName>
</protein>
<keyword evidence="4" id="KW-0689">Ribosomal protein</keyword>
<dbReference type="PANTHER" id="PTHR44090:SF1">
    <property type="entry name" value="SUPERKILLER COMPLEX PROTEIN 8"/>
    <property type="match status" value="1"/>
</dbReference>
<accession>A0AAD9I842</accession>
<dbReference type="SMART" id="SM00320">
    <property type="entry name" value="WD40"/>
    <property type="match status" value="5"/>
</dbReference>
<proteinExistence type="inferred from homology"/>
<comment type="similarity">
    <text evidence="1">Belongs to the bacterial ribosomal protein bL32 family.</text>
</comment>
<name>A0AAD9I842_9PEZI</name>
<dbReference type="SUPFAM" id="SSF50978">
    <property type="entry name" value="WD40 repeat-like"/>
    <property type="match status" value="1"/>
</dbReference>
<evidence type="ECO:0000256" key="1">
    <source>
        <dbReference type="ARBA" id="ARBA00008560"/>
    </source>
</evidence>
<dbReference type="AlphaFoldDB" id="A0AAD9I842"/>
<dbReference type="GO" id="GO:0015934">
    <property type="term" value="C:large ribosomal subunit"/>
    <property type="evidence" value="ECO:0007669"/>
    <property type="project" value="InterPro"/>
</dbReference>
<evidence type="ECO:0000313" key="8">
    <source>
        <dbReference type="Proteomes" id="UP001217918"/>
    </source>
</evidence>
<dbReference type="InterPro" id="IPR015943">
    <property type="entry name" value="WD40/YVTN_repeat-like_dom_sf"/>
</dbReference>
<dbReference type="PROSITE" id="PS00678">
    <property type="entry name" value="WD_REPEATS_1"/>
    <property type="match status" value="1"/>
</dbReference>
<dbReference type="Pfam" id="PF00400">
    <property type="entry name" value="WD40"/>
    <property type="match status" value="2"/>
</dbReference>
<dbReference type="GO" id="GO:0006260">
    <property type="term" value="P:DNA replication"/>
    <property type="evidence" value="ECO:0007669"/>
    <property type="project" value="InterPro"/>
</dbReference>
<dbReference type="PROSITE" id="PS50082">
    <property type="entry name" value="WD_REPEATS_2"/>
    <property type="match status" value="2"/>
</dbReference>
<evidence type="ECO:0000313" key="7">
    <source>
        <dbReference type="EMBL" id="KAK2071997.1"/>
    </source>
</evidence>
<evidence type="ECO:0000256" key="3">
    <source>
        <dbReference type="ARBA" id="ARBA00022737"/>
    </source>
</evidence>
<sequence>MAGKALKDITALCKCPACGEIKRMHYLCPTCAAKLRKMMNKHSHGEQQRRETTRHWKMSKQYLTAHTVDNAHRTDIFSLAATTTALLSVSGSSNVAIRTTTEPTYPLVQSLDRAHKLGIHHICTARTGTGNVAATAGFGGDIKIWRRKQDGRDDSWELWWDIAPSKSGGDIWAIAMSADEGYLACTTHDGKIKVWDLNRKEIEQTYETGGGAGGSFGMAVDLSRDGKLTASGHQSGAVYVFNNDAGRLSYSLPGLIKPVRTVAFSPGCKRLAAAGNAGIIALYDMETGEHVGNLAPSTNNNAWITCLDWNDTGSHLLSGSLDGKVRVWDVNQDKSELEIKATILDDRAIQEYWKELESQRKAKRVHQDSLPMSEKILRYFDVSSQYGPCVGLSRLKRWQRAERLGLKPPIEVLAVLLKDDTRKDEASQQAHMDYILNLTAVGSS</sequence>
<dbReference type="Pfam" id="PF04081">
    <property type="entry name" value="DNA_pol_delta_4"/>
    <property type="match status" value="1"/>
</dbReference>
<keyword evidence="3" id="KW-0677">Repeat</keyword>
<dbReference type="EMBL" id="JAQQPM010000005">
    <property type="protein sequence ID" value="KAK2071997.1"/>
    <property type="molecule type" value="Genomic_DNA"/>
</dbReference>
<feature type="repeat" description="WD" evidence="6">
    <location>
        <begin position="297"/>
        <end position="338"/>
    </location>
</feature>
<dbReference type="PANTHER" id="PTHR44090">
    <property type="entry name" value="WD REPEAT-CONTAINING PROTEIN 61"/>
    <property type="match status" value="1"/>
</dbReference>
<gene>
    <name evidence="7" type="ORF">P8C59_006378</name>
</gene>
<organism evidence="7 8">
    <name type="scientific">Phyllachora maydis</name>
    <dbReference type="NCBI Taxonomy" id="1825666"/>
    <lineage>
        <taxon>Eukaryota</taxon>
        <taxon>Fungi</taxon>
        <taxon>Dikarya</taxon>
        <taxon>Ascomycota</taxon>
        <taxon>Pezizomycotina</taxon>
        <taxon>Sordariomycetes</taxon>
        <taxon>Sordariomycetidae</taxon>
        <taxon>Phyllachorales</taxon>
        <taxon>Phyllachoraceae</taxon>
        <taxon>Phyllachora</taxon>
    </lineage>
</organism>
<evidence type="ECO:0000256" key="4">
    <source>
        <dbReference type="ARBA" id="ARBA00022980"/>
    </source>
</evidence>
<dbReference type="InterPro" id="IPR051510">
    <property type="entry name" value="SKI8"/>
</dbReference>
<dbReference type="InterPro" id="IPR007218">
    <property type="entry name" value="DNA_pol_delta_4"/>
</dbReference>
<reference evidence="7" key="1">
    <citation type="journal article" date="2023" name="Mol. Plant Microbe Interact.">
        <title>Elucidating the Obligate Nature and Biological Capacity of an Invasive Fungal Corn Pathogen.</title>
        <authorList>
            <person name="MacCready J.S."/>
            <person name="Roggenkamp E.M."/>
            <person name="Gdanetz K."/>
            <person name="Chilvers M.I."/>
        </authorList>
    </citation>
    <scope>NUCLEOTIDE SEQUENCE</scope>
    <source>
        <strain evidence="7">PM02</strain>
    </source>
</reference>
<keyword evidence="2 6" id="KW-0853">WD repeat</keyword>
<dbReference type="Pfam" id="PF01783">
    <property type="entry name" value="Ribosomal_L32p"/>
    <property type="match status" value="1"/>
</dbReference>
<dbReference type="Proteomes" id="UP001217918">
    <property type="component" value="Unassembled WGS sequence"/>
</dbReference>
<dbReference type="GO" id="GO:0003735">
    <property type="term" value="F:structural constituent of ribosome"/>
    <property type="evidence" value="ECO:0007669"/>
    <property type="project" value="InterPro"/>
</dbReference>
<evidence type="ECO:0000256" key="2">
    <source>
        <dbReference type="ARBA" id="ARBA00022574"/>
    </source>
</evidence>
<keyword evidence="8" id="KW-1185">Reference proteome</keyword>
<dbReference type="Gene3D" id="2.130.10.10">
    <property type="entry name" value="YVTN repeat-like/Quinoprotein amine dehydrogenase"/>
    <property type="match status" value="1"/>
</dbReference>
<dbReference type="InterPro" id="IPR019775">
    <property type="entry name" value="WD40_repeat_CS"/>
</dbReference>
<dbReference type="GO" id="GO:0000731">
    <property type="term" value="P:DNA synthesis involved in DNA repair"/>
    <property type="evidence" value="ECO:0007669"/>
    <property type="project" value="InterPro"/>
</dbReference>
<evidence type="ECO:0000256" key="6">
    <source>
        <dbReference type="PROSITE-ProRule" id="PRU00221"/>
    </source>
</evidence>
<dbReference type="GO" id="GO:0006412">
    <property type="term" value="P:translation"/>
    <property type="evidence" value="ECO:0007669"/>
    <property type="project" value="InterPro"/>
</dbReference>
<dbReference type="PROSITE" id="PS50294">
    <property type="entry name" value="WD_REPEATS_REGION"/>
    <property type="match status" value="1"/>
</dbReference>
<keyword evidence="5" id="KW-0687">Ribonucleoprotein</keyword>
<dbReference type="InterPro" id="IPR001680">
    <property type="entry name" value="WD40_rpt"/>
</dbReference>
<evidence type="ECO:0000256" key="5">
    <source>
        <dbReference type="ARBA" id="ARBA00023274"/>
    </source>
</evidence>